<comment type="caution">
    <text evidence="1">The sequence shown here is derived from an EMBL/GenBank/DDBJ whole genome shotgun (WGS) entry which is preliminary data.</text>
</comment>
<evidence type="ECO:0000313" key="2">
    <source>
        <dbReference type="Proteomes" id="UP000815325"/>
    </source>
</evidence>
<keyword evidence="2" id="KW-1185">Reference proteome</keyword>
<accession>A0ABQ7FW68</accession>
<evidence type="ECO:0000313" key="1">
    <source>
        <dbReference type="EMBL" id="KAF5826618.1"/>
    </source>
</evidence>
<name>A0ABQ7FW68_DUNSA</name>
<sequence length="177" mass="20600">MDMKSLLSSFFGEYEGKALQKQGEVSKDQIIQFFNHGRQLFADQEFKLGLAMAHRHRRDVQRFVDQAQAKIWEQKVNPAVQGDYGITCLSRIRQRFQNDAEVLRMFYEFVHLEEKILDEAEMPGEVFKQKTSRKFSRPWLIRLLVAPTAGIKAAPAAHPQWQCQTFRPGPRHCLPPL</sequence>
<protein>
    <submittedName>
        <fullName evidence="1">Uncharacterized protein</fullName>
    </submittedName>
</protein>
<organism evidence="1 2">
    <name type="scientific">Dunaliella salina</name>
    <name type="common">Green alga</name>
    <name type="synonym">Protococcus salinus</name>
    <dbReference type="NCBI Taxonomy" id="3046"/>
    <lineage>
        <taxon>Eukaryota</taxon>
        <taxon>Viridiplantae</taxon>
        <taxon>Chlorophyta</taxon>
        <taxon>core chlorophytes</taxon>
        <taxon>Chlorophyceae</taxon>
        <taxon>CS clade</taxon>
        <taxon>Chlamydomonadales</taxon>
        <taxon>Dunaliellaceae</taxon>
        <taxon>Dunaliella</taxon>
    </lineage>
</organism>
<dbReference type="PANTHER" id="PTHR36763">
    <property type="entry name" value="EXPRESSED PROTEIN"/>
    <property type="match status" value="1"/>
</dbReference>
<dbReference type="Proteomes" id="UP000815325">
    <property type="component" value="Unassembled WGS sequence"/>
</dbReference>
<proteinExistence type="predicted"/>
<gene>
    <name evidence="1" type="ORF">DUNSADRAFT_2539</name>
</gene>
<dbReference type="PANTHER" id="PTHR36763:SF1">
    <property type="entry name" value="EXPRESSED PROTEIN"/>
    <property type="match status" value="1"/>
</dbReference>
<dbReference type="EMBL" id="MU070806">
    <property type="protein sequence ID" value="KAF5826618.1"/>
    <property type="molecule type" value="Genomic_DNA"/>
</dbReference>
<reference evidence="1" key="1">
    <citation type="submission" date="2017-08" db="EMBL/GenBank/DDBJ databases">
        <authorList>
            <person name="Polle J.E."/>
            <person name="Barry K."/>
            <person name="Cushman J."/>
            <person name="Schmutz J."/>
            <person name="Tran D."/>
            <person name="Hathwaick L.T."/>
            <person name="Yim W.C."/>
            <person name="Jenkins J."/>
            <person name="Mckie-Krisberg Z.M."/>
            <person name="Prochnik S."/>
            <person name="Lindquist E."/>
            <person name="Dockter R.B."/>
            <person name="Adam C."/>
            <person name="Molina H."/>
            <person name="Bunkerborg J."/>
            <person name="Jin E."/>
            <person name="Buchheim M."/>
            <person name="Magnuson J."/>
        </authorList>
    </citation>
    <scope>NUCLEOTIDE SEQUENCE</scope>
    <source>
        <strain evidence="1">CCAP 19/18</strain>
    </source>
</reference>